<organism evidence="1 2">
    <name type="scientific">Bacillus anthracis</name>
    <name type="common">anthrax bacterium</name>
    <dbReference type="NCBI Taxonomy" id="1392"/>
    <lineage>
        <taxon>Bacteria</taxon>
        <taxon>Bacillati</taxon>
        <taxon>Bacillota</taxon>
        <taxon>Bacilli</taxon>
        <taxon>Bacillales</taxon>
        <taxon>Bacillaceae</taxon>
        <taxon>Bacillus</taxon>
        <taxon>Bacillus cereus group</taxon>
    </lineage>
</organism>
<proteinExistence type="predicted"/>
<name>A0A0J1HXI0_BACAN</name>
<gene>
    <name evidence="1" type="ORF">ABW01_13570</name>
</gene>
<dbReference type="AlphaFoldDB" id="A0A0J1HXI0"/>
<accession>A0A0J1HXI0</accession>
<evidence type="ECO:0000313" key="2">
    <source>
        <dbReference type="Proteomes" id="UP000035904"/>
    </source>
</evidence>
<comment type="caution">
    <text evidence="1">The sequence shown here is derived from an EMBL/GenBank/DDBJ whole genome shotgun (WGS) entry which is preliminary data.</text>
</comment>
<dbReference type="Proteomes" id="UP000035904">
    <property type="component" value="Unassembled WGS sequence"/>
</dbReference>
<dbReference type="EMBL" id="LDPG01000007">
    <property type="protein sequence ID" value="KLV18397.1"/>
    <property type="molecule type" value="Genomic_DNA"/>
</dbReference>
<sequence length="96" mass="11552">MYTKVKIETEHKIAKSQKEMLDKLLELNPEDCFAVTYDSFQDEYKIWCGNHPYGFYENEIARRDDEIIKLRKEVNRQNEIIDCFLETSKENKPKKS</sequence>
<evidence type="ECO:0000313" key="1">
    <source>
        <dbReference type="EMBL" id="KLV18397.1"/>
    </source>
</evidence>
<protein>
    <submittedName>
        <fullName evidence="1">Uncharacterized protein</fullName>
    </submittedName>
</protein>
<dbReference type="PATRIC" id="fig|1392.242.peg.5753"/>
<dbReference type="RefSeq" id="WP_047956690.1">
    <property type="nucleotide sequence ID" value="NZ_LDPG01000007.1"/>
</dbReference>
<reference evidence="1 2" key="1">
    <citation type="submission" date="2015-05" db="EMBL/GenBank/DDBJ databases">
        <title>Whole genome sequence and identification of bacterial endophytes from Costus igneus.</title>
        <authorList>
            <person name="Lee Y.P."/>
            <person name="Gan H.M."/>
            <person name="Eng W."/>
            <person name="Wheatley M.S."/>
            <person name="Caraballo A."/>
            <person name="Polter S."/>
            <person name="Savka M.A."/>
            <person name="Hudson A.O."/>
        </authorList>
    </citation>
    <scope>NUCLEOTIDE SEQUENCE [LARGE SCALE GENOMIC DNA]</scope>
    <source>
        <strain evidence="1 2">RIT375</strain>
    </source>
</reference>